<proteinExistence type="predicted"/>
<reference evidence="1" key="1">
    <citation type="journal article" date="2014" name="Int. J. Syst. Evol. Microbiol.">
        <title>Complete genome sequence of Corynebacterium casei LMG S-19264T (=DSM 44701T), isolated from a smear-ripened cheese.</title>
        <authorList>
            <consortium name="US DOE Joint Genome Institute (JGI-PGF)"/>
            <person name="Walter F."/>
            <person name="Albersmeier A."/>
            <person name="Kalinowski J."/>
            <person name="Ruckert C."/>
        </authorList>
    </citation>
    <scope>NUCLEOTIDE SEQUENCE</scope>
    <source>
        <strain evidence="1">KCTC 32513</strain>
    </source>
</reference>
<reference evidence="1" key="2">
    <citation type="submission" date="2020-09" db="EMBL/GenBank/DDBJ databases">
        <authorList>
            <person name="Sun Q."/>
            <person name="Kim S."/>
        </authorList>
    </citation>
    <scope>NUCLEOTIDE SEQUENCE</scope>
    <source>
        <strain evidence="1">KCTC 32513</strain>
    </source>
</reference>
<dbReference type="EMBL" id="BMZH01000001">
    <property type="protein sequence ID" value="GHA83571.1"/>
    <property type="molecule type" value="Genomic_DNA"/>
</dbReference>
<gene>
    <name evidence="1" type="ORF">GCM10009069_03590</name>
</gene>
<comment type="caution">
    <text evidence="1">The sequence shown here is derived from an EMBL/GenBank/DDBJ whole genome shotgun (WGS) entry which is preliminary data.</text>
</comment>
<name>A0A8J3G0U5_9PROT</name>
<evidence type="ECO:0008006" key="3">
    <source>
        <dbReference type="Google" id="ProtNLM"/>
    </source>
</evidence>
<evidence type="ECO:0000313" key="1">
    <source>
        <dbReference type="EMBL" id="GHA83571.1"/>
    </source>
</evidence>
<protein>
    <recommendedName>
        <fullName evidence="3">GYF domain-containing protein</fullName>
    </recommendedName>
</protein>
<sequence length="182" mass="19958">METNGGKDGAAGRLWYIRVSGTVYGPFDDRTVWTYVQEGRVTALSDLSMRPDQGYQPAKNWLEIAHWFLAPAVESATQLAPAPPVQPEHTSLMLIMAEIRSGRSMAFLQTLQSLGEPQQIGDSVWLLQSSSDPEQMKSALGPTLSVSDRLFVVDATHSEFSAYNLGADVDGQLKQIFAAQQN</sequence>
<keyword evidence="2" id="KW-1185">Reference proteome</keyword>
<dbReference type="AlphaFoldDB" id="A0A8J3G0U5"/>
<dbReference type="RefSeq" id="WP_189494790.1">
    <property type="nucleotide sequence ID" value="NZ_BMZH01000001.1"/>
</dbReference>
<organism evidence="1 2">
    <name type="scientific">Algimonas arctica</name>
    <dbReference type="NCBI Taxonomy" id="1479486"/>
    <lineage>
        <taxon>Bacteria</taxon>
        <taxon>Pseudomonadati</taxon>
        <taxon>Pseudomonadota</taxon>
        <taxon>Alphaproteobacteria</taxon>
        <taxon>Maricaulales</taxon>
        <taxon>Robiginitomaculaceae</taxon>
        <taxon>Algimonas</taxon>
    </lineage>
</organism>
<accession>A0A8J3G0U5</accession>
<dbReference type="Proteomes" id="UP000634004">
    <property type="component" value="Unassembled WGS sequence"/>
</dbReference>
<evidence type="ECO:0000313" key="2">
    <source>
        <dbReference type="Proteomes" id="UP000634004"/>
    </source>
</evidence>